<dbReference type="InterPro" id="IPR050397">
    <property type="entry name" value="Env_Response_Regulators"/>
</dbReference>
<dbReference type="CDD" id="cd00038">
    <property type="entry name" value="CAP_ED"/>
    <property type="match status" value="1"/>
</dbReference>
<dbReference type="PROSITE" id="PS51063">
    <property type="entry name" value="HTH_CRP_2"/>
    <property type="match status" value="1"/>
</dbReference>
<keyword evidence="3" id="KW-0804">Transcription</keyword>
<dbReference type="Gene3D" id="2.60.120.10">
    <property type="entry name" value="Jelly Rolls"/>
    <property type="match status" value="1"/>
</dbReference>
<feature type="domain" description="Cyclic nucleotide-binding" evidence="4">
    <location>
        <begin position="20"/>
        <end position="119"/>
    </location>
</feature>
<dbReference type="InterPro" id="IPR012318">
    <property type="entry name" value="HTH_CRP"/>
</dbReference>
<dbReference type="FunFam" id="1.10.10.10:FF:000019">
    <property type="entry name" value="Crp/Fnr family transcriptional regulator"/>
    <property type="match status" value="1"/>
</dbReference>
<dbReference type="PROSITE" id="PS50042">
    <property type="entry name" value="CNMP_BINDING_3"/>
    <property type="match status" value="1"/>
</dbReference>
<evidence type="ECO:0000313" key="6">
    <source>
        <dbReference type="EMBL" id="BBY27996.1"/>
    </source>
</evidence>
<dbReference type="GO" id="GO:0003677">
    <property type="term" value="F:DNA binding"/>
    <property type="evidence" value="ECO:0007669"/>
    <property type="project" value="UniProtKB-KW"/>
</dbReference>
<dbReference type="SUPFAM" id="SSF46785">
    <property type="entry name" value="Winged helix' DNA-binding domain"/>
    <property type="match status" value="1"/>
</dbReference>
<dbReference type="InterPro" id="IPR036388">
    <property type="entry name" value="WH-like_DNA-bd_sf"/>
</dbReference>
<dbReference type="PANTHER" id="PTHR24567">
    <property type="entry name" value="CRP FAMILY TRANSCRIPTIONAL REGULATORY PROTEIN"/>
    <property type="match status" value="1"/>
</dbReference>
<dbReference type="Pfam" id="PF00027">
    <property type="entry name" value="cNMP_binding"/>
    <property type="match status" value="1"/>
</dbReference>
<dbReference type="InterPro" id="IPR000595">
    <property type="entry name" value="cNMP-bd_dom"/>
</dbReference>
<dbReference type="Proteomes" id="UP000467193">
    <property type="component" value="Chromosome"/>
</dbReference>
<dbReference type="SUPFAM" id="SSF51206">
    <property type="entry name" value="cAMP-binding domain-like"/>
    <property type="match status" value="1"/>
</dbReference>
<dbReference type="EMBL" id="AP022588">
    <property type="protein sequence ID" value="BBY27996.1"/>
    <property type="molecule type" value="Genomic_DNA"/>
</dbReference>
<protein>
    <submittedName>
        <fullName evidence="6">Putative Crp/Fnr-family transriptional regulator</fullName>
    </submittedName>
</protein>
<dbReference type="SMART" id="SM00100">
    <property type="entry name" value="cNMP"/>
    <property type="match status" value="1"/>
</dbReference>
<dbReference type="InterPro" id="IPR014710">
    <property type="entry name" value="RmlC-like_jellyroll"/>
</dbReference>
<keyword evidence="1" id="KW-0805">Transcription regulation</keyword>
<dbReference type="RefSeq" id="WP_163796804.1">
    <property type="nucleotide sequence ID" value="NZ_AP022588.1"/>
</dbReference>
<proteinExistence type="predicted"/>
<dbReference type="Gene3D" id="1.10.10.10">
    <property type="entry name" value="Winged helix-like DNA-binding domain superfamily/Winged helix DNA-binding domain"/>
    <property type="match status" value="1"/>
</dbReference>
<keyword evidence="2" id="KW-0238">DNA-binding</keyword>
<dbReference type="AlphaFoldDB" id="A0A7I7QQ69"/>
<evidence type="ECO:0000256" key="2">
    <source>
        <dbReference type="ARBA" id="ARBA00023125"/>
    </source>
</evidence>
<feature type="domain" description="HTH crp-type" evidence="5">
    <location>
        <begin position="133"/>
        <end position="206"/>
    </location>
</feature>
<dbReference type="KEGG" id="msei:MSEDJ_20920"/>
<dbReference type="GO" id="GO:0003700">
    <property type="term" value="F:DNA-binding transcription factor activity"/>
    <property type="evidence" value="ECO:0007669"/>
    <property type="project" value="TreeGrafter"/>
</dbReference>
<dbReference type="InterPro" id="IPR018490">
    <property type="entry name" value="cNMP-bd_dom_sf"/>
</dbReference>
<evidence type="ECO:0000259" key="5">
    <source>
        <dbReference type="PROSITE" id="PS51063"/>
    </source>
</evidence>
<dbReference type="SMART" id="SM00419">
    <property type="entry name" value="HTH_CRP"/>
    <property type="match status" value="1"/>
</dbReference>
<gene>
    <name evidence="6" type="ORF">MSEDJ_20920</name>
</gene>
<dbReference type="Pfam" id="PF13545">
    <property type="entry name" value="HTH_Crp_2"/>
    <property type="match status" value="1"/>
</dbReference>
<reference evidence="6 7" key="1">
    <citation type="journal article" date="2019" name="Emerg. Microbes Infect.">
        <title>Comprehensive subspecies identification of 175 nontuberculous mycobacteria species based on 7547 genomic profiles.</title>
        <authorList>
            <person name="Matsumoto Y."/>
            <person name="Kinjo T."/>
            <person name="Motooka D."/>
            <person name="Nabeya D."/>
            <person name="Jung N."/>
            <person name="Uechi K."/>
            <person name="Horii T."/>
            <person name="Iida T."/>
            <person name="Fujita J."/>
            <person name="Nakamura S."/>
        </authorList>
    </citation>
    <scope>NUCLEOTIDE SEQUENCE [LARGE SCALE GENOMIC DNA]</scope>
    <source>
        <strain evidence="6 7">JCM 17899</strain>
    </source>
</reference>
<dbReference type="GO" id="GO:0005829">
    <property type="term" value="C:cytosol"/>
    <property type="evidence" value="ECO:0007669"/>
    <property type="project" value="TreeGrafter"/>
</dbReference>
<dbReference type="InterPro" id="IPR036390">
    <property type="entry name" value="WH_DNA-bd_sf"/>
</dbReference>
<accession>A0A7I7QQ69</accession>
<name>A0A7I7QQ69_9MYCO</name>
<evidence type="ECO:0000256" key="1">
    <source>
        <dbReference type="ARBA" id="ARBA00023015"/>
    </source>
</evidence>
<keyword evidence="7" id="KW-1185">Reference proteome</keyword>
<evidence type="ECO:0000313" key="7">
    <source>
        <dbReference type="Proteomes" id="UP000467193"/>
    </source>
</evidence>
<organism evidence="6 7">
    <name type="scientific">Mycolicibacterium sediminis</name>
    <dbReference type="NCBI Taxonomy" id="1286180"/>
    <lineage>
        <taxon>Bacteria</taxon>
        <taxon>Bacillati</taxon>
        <taxon>Actinomycetota</taxon>
        <taxon>Actinomycetes</taxon>
        <taxon>Mycobacteriales</taxon>
        <taxon>Mycobacteriaceae</taxon>
        <taxon>Mycolicibacterium</taxon>
    </lineage>
</organism>
<dbReference type="PANTHER" id="PTHR24567:SF74">
    <property type="entry name" value="HTH-TYPE TRANSCRIPTIONAL REGULATOR ARCR"/>
    <property type="match status" value="1"/>
</dbReference>
<evidence type="ECO:0000259" key="4">
    <source>
        <dbReference type="PROSITE" id="PS50042"/>
    </source>
</evidence>
<sequence length="223" mass="24416">MTQTIDRPTATRRKAVKVAFDEGDVIFAEGDPPECVYLITEGKVRLGRVSPAGKKCLYTVLGPSDVLGEVAVLDGTGQPATAVAMTDVRAVAWDRSQLTDLAAAHPSAADHLMRVLARRIRRSSDDITDLMSATVSARVAKHLLRLAQQFGRQDGGVIRLTLDLNQEQFAQLAGTSRECVNRALADFCEHGWIRLRDNVVEIVDSQPLAQRMDGERRLGAVQR</sequence>
<evidence type="ECO:0000256" key="3">
    <source>
        <dbReference type="ARBA" id="ARBA00023163"/>
    </source>
</evidence>